<protein>
    <recommendedName>
        <fullName evidence="8">Hemolysin</fullName>
    </recommendedName>
</protein>
<dbReference type="STRING" id="70996.SE18_13000"/>
<name>A0A0N8GR91_9CHLR</name>
<keyword evidence="3" id="KW-0808">Transferase</keyword>
<evidence type="ECO:0000256" key="3">
    <source>
        <dbReference type="ARBA" id="ARBA00022679"/>
    </source>
</evidence>
<evidence type="ECO:0008006" key="8">
    <source>
        <dbReference type="Google" id="ProtNLM"/>
    </source>
</evidence>
<dbReference type="AlphaFoldDB" id="A0A0N8GR91"/>
<sequence length="258" mass="29713">MTLATISSTTPRLTVKCATTSAEIEQALRLRYRVFVEEANNSRLWNEHGLEFDVFDQWCDHLLVIDQNSEQVVGTYRLLPGERALAHQGFYSQTEFELARFAHLRNALELGRSCIATDYRGTRAIQMLWGGIANYLAERPHSHLIGCASINHDELPDVSALYSMLRQHNVITDRYHIQPLASHRMADLRCLPMTCSEREMVRRLPPLIKGYRWMGAELAGEPAYDPLFHTTDFFVVFETNQMTKRYQRHFASSYQATA</sequence>
<dbReference type="EMBL" id="LGKP01000022">
    <property type="protein sequence ID" value="KPL85842.1"/>
    <property type="molecule type" value="Genomic_DNA"/>
</dbReference>
<evidence type="ECO:0000256" key="1">
    <source>
        <dbReference type="ARBA" id="ARBA00005189"/>
    </source>
</evidence>
<keyword evidence="2" id="KW-0444">Lipid biosynthesis</keyword>
<evidence type="ECO:0000256" key="5">
    <source>
        <dbReference type="ARBA" id="ARBA00023315"/>
    </source>
</evidence>
<comment type="caution">
    <text evidence="6">The sequence shown here is derived from an EMBL/GenBank/DDBJ whole genome shotgun (WGS) entry which is preliminary data.</text>
</comment>
<reference evidence="6 7" key="1">
    <citation type="submission" date="2015-07" db="EMBL/GenBank/DDBJ databases">
        <title>Whole genome sequence of Herpetosiphon geysericola DSM 7119.</title>
        <authorList>
            <person name="Hemp J."/>
            <person name="Ward L.M."/>
            <person name="Pace L.A."/>
            <person name="Fischer W.W."/>
        </authorList>
    </citation>
    <scope>NUCLEOTIDE SEQUENCE [LARGE SCALE GENOMIC DNA]</scope>
    <source>
        <strain evidence="6 7">DSM 7119</strain>
    </source>
</reference>
<organism evidence="6 7">
    <name type="scientific">Herpetosiphon geysericola</name>
    <dbReference type="NCBI Taxonomy" id="70996"/>
    <lineage>
        <taxon>Bacteria</taxon>
        <taxon>Bacillati</taxon>
        <taxon>Chloroflexota</taxon>
        <taxon>Chloroflexia</taxon>
        <taxon>Herpetosiphonales</taxon>
        <taxon>Herpetosiphonaceae</taxon>
        <taxon>Herpetosiphon</taxon>
    </lineage>
</organism>
<dbReference type="Gene3D" id="3.40.630.30">
    <property type="match status" value="1"/>
</dbReference>
<dbReference type="PATRIC" id="fig|70996.4.peg.3218"/>
<gene>
    <name evidence="6" type="ORF">SE18_13000</name>
</gene>
<accession>A0A0N8GR91</accession>
<dbReference type="InterPro" id="IPR052351">
    <property type="entry name" value="Ornithine_N-alpha-AT"/>
</dbReference>
<evidence type="ECO:0000256" key="4">
    <source>
        <dbReference type="ARBA" id="ARBA00023098"/>
    </source>
</evidence>
<dbReference type="GO" id="GO:0016746">
    <property type="term" value="F:acyltransferase activity"/>
    <property type="evidence" value="ECO:0007669"/>
    <property type="project" value="UniProtKB-KW"/>
</dbReference>
<evidence type="ECO:0000313" key="6">
    <source>
        <dbReference type="EMBL" id="KPL85842.1"/>
    </source>
</evidence>
<evidence type="ECO:0000256" key="2">
    <source>
        <dbReference type="ARBA" id="ARBA00022516"/>
    </source>
</evidence>
<dbReference type="Pfam" id="PF13444">
    <property type="entry name" value="Acetyltransf_5"/>
    <property type="match status" value="1"/>
</dbReference>
<dbReference type="PANTHER" id="PTHR37323:SF1">
    <property type="entry name" value="L-ORNITHINE N(ALPHA)-ACYLTRANSFERASE"/>
    <property type="match status" value="1"/>
</dbReference>
<dbReference type="InterPro" id="IPR016181">
    <property type="entry name" value="Acyl_CoA_acyltransferase"/>
</dbReference>
<keyword evidence="5" id="KW-0012">Acyltransferase</keyword>
<dbReference type="Proteomes" id="UP000050277">
    <property type="component" value="Unassembled WGS sequence"/>
</dbReference>
<proteinExistence type="predicted"/>
<dbReference type="SUPFAM" id="SSF55729">
    <property type="entry name" value="Acyl-CoA N-acyltransferases (Nat)"/>
    <property type="match status" value="1"/>
</dbReference>
<dbReference type="GO" id="GO:0006629">
    <property type="term" value="P:lipid metabolic process"/>
    <property type="evidence" value="ECO:0007669"/>
    <property type="project" value="UniProtKB-KW"/>
</dbReference>
<evidence type="ECO:0000313" key="7">
    <source>
        <dbReference type="Proteomes" id="UP000050277"/>
    </source>
</evidence>
<keyword evidence="7" id="KW-1185">Reference proteome</keyword>
<dbReference type="OrthoDB" id="1113830at2"/>
<keyword evidence="4" id="KW-0443">Lipid metabolism</keyword>
<comment type="pathway">
    <text evidence="1">Lipid metabolism.</text>
</comment>
<dbReference type="RefSeq" id="WP_054534893.1">
    <property type="nucleotide sequence ID" value="NZ_LGKP01000022.1"/>
</dbReference>
<dbReference type="PANTHER" id="PTHR37323">
    <property type="entry name" value="GCN5-RELATED N-ACETYLTRANSFERASE"/>
    <property type="match status" value="1"/>
</dbReference>